<dbReference type="FunFam" id="3.40.50.300:FF:000947">
    <property type="entry name" value="DNA repair protein RAD50"/>
    <property type="match status" value="1"/>
</dbReference>
<dbReference type="GO" id="GO:0006302">
    <property type="term" value="P:double-strand break repair"/>
    <property type="evidence" value="ECO:0007669"/>
    <property type="project" value="InterPro"/>
</dbReference>
<dbReference type="FunFam" id="3.40.50.300:FF:001195">
    <property type="entry name" value="DNA repair protein rad50"/>
    <property type="match status" value="1"/>
</dbReference>
<evidence type="ECO:0000256" key="12">
    <source>
        <dbReference type="ARBA" id="ARBA00023204"/>
    </source>
</evidence>
<dbReference type="KEGG" id="ffu:CLAFUR5_11902"/>
<evidence type="ECO:0000256" key="2">
    <source>
        <dbReference type="ARBA" id="ARBA00004123"/>
    </source>
</evidence>
<reference evidence="18" key="2">
    <citation type="journal article" date="2022" name="Microb. Genom.">
        <title>A chromosome-scale genome assembly of the tomato pathogen Cladosporium fulvum reveals a compartmentalized genome architecture and the presence of a dispensable chromosome.</title>
        <authorList>
            <person name="Zaccaron A.Z."/>
            <person name="Chen L.H."/>
            <person name="Samaras A."/>
            <person name="Stergiopoulos I."/>
        </authorList>
    </citation>
    <scope>NUCLEOTIDE SEQUENCE</scope>
    <source>
        <strain evidence="18">Race5_Kim</strain>
    </source>
</reference>
<reference evidence="18" key="1">
    <citation type="submission" date="2021-12" db="EMBL/GenBank/DDBJ databases">
        <authorList>
            <person name="Zaccaron A."/>
            <person name="Stergiopoulos I."/>
        </authorList>
    </citation>
    <scope>NUCLEOTIDE SEQUENCE</scope>
    <source>
        <strain evidence="18">Race5_Kim</strain>
    </source>
</reference>
<comment type="similarity">
    <text evidence="4">Belongs to the SMC family. RAD50 subfamily.</text>
</comment>
<dbReference type="GO" id="GO:0003691">
    <property type="term" value="F:double-stranded telomeric DNA binding"/>
    <property type="evidence" value="ECO:0007669"/>
    <property type="project" value="TreeGrafter"/>
</dbReference>
<comment type="cofactor">
    <cofactor evidence="1">
        <name>Zn(2+)</name>
        <dbReference type="ChEBI" id="CHEBI:29105"/>
    </cofactor>
</comment>
<evidence type="ECO:0000313" key="19">
    <source>
        <dbReference type="Proteomes" id="UP000756132"/>
    </source>
</evidence>
<keyword evidence="19" id="KW-1185">Reference proteome</keyword>
<keyword evidence="12" id="KW-0234">DNA repair</keyword>
<dbReference type="GO" id="GO:0030870">
    <property type="term" value="C:Mre11 complex"/>
    <property type="evidence" value="ECO:0007669"/>
    <property type="project" value="InterPro"/>
</dbReference>
<evidence type="ECO:0000256" key="9">
    <source>
        <dbReference type="ARBA" id="ARBA00022801"/>
    </source>
</evidence>
<dbReference type="GO" id="GO:0051880">
    <property type="term" value="F:G-quadruplex DNA binding"/>
    <property type="evidence" value="ECO:0007669"/>
    <property type="project" value="TreeGrafter"/>
</dbReference>
<dbReference type="GO" id="GO:0007004">
    <property type="term" value="P:telomere maintenance via telomerase"/>
    <property type="evidence" value="ECO:0007669"/>
    <property type="project" value="TreeGrafter"/>
</dbReference>
<evidence type="ECO:0000256" key="1">
    <source>
        <dbReference type="ARBA" id="ARBA00001947"/>
    </source>
</evidence>
<feature type="coiled-coil region" evidence="15">
    <location>
        <begin position="609"/>
        <end position="636"/>
    </location>
</feature>
<dbReference type="RefSeq" id="XP_047767486.1">
    <property type="nucleotide sequence ID" value="XM_047911050.1"/>
</dbReference>
<feature type="compositionally biased region" description="Basic and acidic residues" evidence="16">
    <location>
        <begin position="967"/>
        <end position="992"/>
    </location>
</feature>
<dbReference type="Proteomes" id="UP000756132">
    <property type="component" value="Chromosome 10"/>
</dbReference>
<keyword evidence="9" id="KW-0378">Hydrolase</keyword>
<evidence type="ECO:0000256" key="3">
    <source>
        <dbReference type="ARBA" id="ARBA00004286"/>
    </source>
</evidence>
<dbReference type="GeneID" id="71991780"/>
<accession>A0A9Q8PIQ4</accession>
<dbReference type="GO" id="GO:0000794">
    <property type="term" value="C:condensed nuclear chromosome"/>
    <property type="evidence" value="ECO:0007669"/>
    <property type="project" value="TreeGrafter"/>
</dbReference>
<dbReference type="PANTHER" id="PTHR18867">
    <property type="entry name" value="RAD50"/>
    <property type="match status" value="1"/>
</dbReference>
<dbReference type="InterPro" id="IPR038729">
    <property type="entry name" value="Rad50/SbcC_AAA"/>
</dbReference>
<dbReference type="Pfam" id="PF13476">
    <property type="entry name" value="AAA_23"/>
    <property type="match status" value="1"/>
</dbReference>
<sequence length="1305" mass="148124">MSKIDKLQIRGIRSFDARNPMSIQFHAPLTLIVGTNGSGKTTIIECLKYVTTGELPPNAAKGASFVHDPSMAGEKEVLAQVKVSFTSTGGARMVCTRNLQLTVKKATRTVKTLEGSIKMVKDGEKNTMSSRVTEMNTLMPRSLGVSKAILENVIFCHQEDSLWPLAAPKDLKEKFDQIFEALKYTKAIENIKILQKNQRVELGKLEIEEKSAAKDQERARELKANRQKLTVRAQQLETQRDDFGRQMQEASRQATEIWKKVGDAEKIVGELNGKRIARDTKQESVESLQSTMEMLTGTDAELQAMLDQHEERIEMYKTELAEEKADYQALAAELKEARVQASAKEREAGSYEAQKQNFDHQVENRKRLVQETARSHDIRGYDYELDDAQVKAFMEQISRKARDQQAEFERARTEAQEKLKQQQSVLTGINEKSSAKRQSKETAKTTIATYDRKVRTLQAEQNKLSLDEGGKTTLESQLKSLQDQLSNAKGEMNSSDWNAIIETAEAELRRLEDRKDKLDAECAEAARRAGDSAQLDYVQKELNDRQRSLDSMQKSNGNRIAKVLGDNWRASSLDQDYERALTHSTAEVAEAERQRNGTEQGQHFIASRLRERNDALKAAEREQKSAEQTIEKALGCRPERYREELSGLEEERDALKSGKDGFEALSSYLRSCIKTAESHNFCKTCMREFGSKDKKGEHQRMKAEVEKYLEKHRPKEDADVSLDDTEGILQTAKAAGPAYEAWEKLKHKSIPDLRSEISKLETERDQLTARLEQQDNAVELKKSAKADIDALARTVQNMVKYVADISSFESQIKELTAKQKEAGLSRGLEAVQIDIKKANEEAKAAKARHSEATNSRDRTKTRISSLELQISDAKGKLRDAKYQLQQKKSLQAQEDEYRSLIVEQRKHITTLDAELQDLATELSTEKAKYDEITRRRGDQDRNLQDKANKLNKSVSELKSADGAIQAYHDKGGDEQLRRSRREVESTKKEVTRIEESQMQAVSRIKQLETRTRDDEGTKTSIINNQRYRKDLKALDTVRSEISELEQTNAEADKKKYEQQVESHQRRRNEAASKQASVTGQLTSINDQLEQIEKDWRTTYANAGREFRKAHIKVETTKAAIEDLGRYAGALDKAIMKYHSLKMDAINAIIGDLWRRTYQGTDVDTILIRSESETVKANKSYNYRVCMMKQDVEMDMRGRCSAGQKVLASIIIRLALADCFGVNCGMIALDEPTTNLDQENIEALARSLADIIQVRRTQSNFQLIVITHDETFLKAMSSSEYTDDYFRVSRGPEQESCIDKQSIANL</sequence>
<comment type="catalytic activity">
    <reaction evidence="14">
        <text>ATP + H2O = ADP + phosphate + H(+)</text>
        <dbReference type="Rhea" id="RHEA:13065"/>
        <dbReference type="ChEBI" id="CHEBI:15377"/>
        <dbReference type="ChEBI" id="CHEBI:15378"/>
        <dbReference type="ChEBI" id="CHEBI:30616"/>
        <dbReference type="ChEBI" id="CHEBI:43474"/>
        <dbReference type="ChEBI" id="CHEBI:456216"/>
    </reaction>
</comment>
<dbReference type="NCBIfam" id="TIGR00606">
    <property type="entry name" value="rad50"/>
    <property type="match status" value="1"/>
</dbReference>
<evidence type="ECO:0000313" key="18">
    <source>
        <dbReference type="EMBL" id="UJO23120.1"/>
    </source>
</evidence>
<keyword evidence="7" id="KW-0479">Metal-binding</keyword>
<feature type="compositionally biased region" description="Basic and acidic residues" evidence="16">
    <location>
        <begin position="1050"/>
        <end position="1070"/>
    </location>
</feature>
<evidence type="ECO:0000256" key="15">
    <source>
        <dbReference type="SAM" id="Coils"/>
    </source>
</evidence>
<dbReference type="OMA" id="FSDYYYR"/>
<organism evidence="18 19">
    <name type="scientific">Passalora fulva</name>
    <name type="common">Tomato leaf mold</name>
    <name type="synonym">Cladosporium fulvum</name>
    <dbReference type="NCBI Taxonomy" id="5499"/>
    <lineage>
        <taxon>Eukaryota</taxon>
        <taxon>Fungi</taxon>
        <taxon>Dikarya</taxon>
        <taxon>Ascomycota</taxon>
        <taxon>Pezizomycotina</taxon>
        <taxon>Dothideomycetes</taxon>
        <taxon>Dothideomycetidae</taxon>
        <taxon>Mycosphaerellales</taxon>
        <taxon>Mycosphaerellaceae</taxon>
        <taxon>Fulvia</taxon>
    </lineage>
</organism>
<keyword evidence="11 15" id="KW-0175">Coiled coil</keyword>
<evidence type="ECO:0000256" key="6">
    <source>
        <dbReference type="ARBA" id="ARBA00022454"/>
    </source>
</evidence>
<evidence type="ECO:0000256" key="5">
    <source>
        <dbReference type="ARBA" id="ARBA00017893"/>
    </source>
</evidence>
<dbReference type="SUPFAM" id="SSF52540">
    <property type="entry name" value="P-loop containing nucleoside triphosphate hydrolases"/>
    <property type="match status" value="2"/>
</dbReference>
<evidence type="ECO:0000256" key="16">
    <source>
        <dbReference type="SAM" id="MobiDB-lite"/>
    </source>
</evidence>
<feature type="coiled-coil region" evidence="15">
    <location>
        <begin position="394"/>
        <end position="528"/>
    </location>
</feature>
<feature type="coiled-coil region" evidence="15">
    <location>
        <begin position="205"/>
        <end position="253"/>
    </location>
</feature>
<feature type="coiled-coil region" evidence="15">
    <location>
        <begin position="299"/>
        <end position="354"/>
    </location>
</feature>
<evidence type="ECO:0000259" key="17">
    <source>
        <dbReference type="Pfam" id="PF13476"/>
    </source>
</evidence>
<evidence type="ECO:0000256" key="14">
    <source>
        <dbReference type="ARBA" id="ARBA00049360"/>
    </source>
</evidence>
<dbReference type="PANTHER" id="PTHR18867:SF12">
    <property type="entry name" value="DNA REPAIR PROTEIN RAD50"/>
    <property type="match status" value="1"/>
</dbReference>
<keyword evidence="10" id="KW-0862">Zinc</keyword>
<feature type="coiled-coil region" evidence="15">
    <location>
        <begin position="750"/>
        <end position="777"/>
    </location>
</feature>
<keyword evidence="13" id="KW-0539">Nucleus</keyword>
<comment type="subcellular location">
    <subcellularLocation>
        <location evidence="3">Chromosome</location>
    </subcellularLocation>
    <subcellularLocation>
        <location evidence="2">Nucleus</location>
    </subcellularLocation>
</comment>
<dbReference type="GO" id="GO:0046872">
    <property type="term" value="F:metal ion binding"/>
    <property type="evidence" value="ECO:0007669"/>
    <property type="project" value="UniProtKB-KW"/>
</dbReference>
<dbReference type="Pfam" id="PF13558">
    <property type="entry name" value="SbcC_Walker_B"/>
    <property type="match status" value="1"/>
</dbReference>
<dbReference type="GO" id="GO:0070192">
    <property type="term" value="P:chromosome organization involved in meiotic cell cycle"/>
    <property type="evidence" value="ECO:0007669"/>
    <property type="project" value="TreeGrafter"/>
</dbReference>
<evidence type="ECO:0000256" key="13">
    <source>
        <dbReference type="ARBA" id="ARBA00023242"/>
    </source>
</evidence>
<evidence type="ECO:0000256" key="11">
    <source>
        <dbReference type="ARBA" id="ARBA00023054"/>
    </source>
</evidence>
<evidence type="ECO:0000256" key="7">
    <source>
        <dbReference type="ARBA" id="ARBA00022723"/>
    </source>
</evidence>
<evidence type="ECO:0000256" key="8">
    <source>
        <dbReference type="ARBA" id="ARBA00022763"/>
    </source>
</evidence>
<dbReference type="OrthoDB" id="18797at2759"/>
<dbReference type="EMBL" id="CP090172">
    <property type="protein sequence ID" value="UJO23120.1"/>
    <property type="molecule type" value="Genomic_DNA"/>
</dbReference>
<dbReference type="Gene3D" id="3.40.50.300">
    <property type="entry name" value="P-loop containing nucleotide triphosphate hydrolases"/>
    <property type="match status" value="2"/>
</dbReference>
<dbReference type="GO" id="GO:0000722">
    <property type="term" value="P:telomere maintenance via recombination"/>
    <property type="evidence" value="ECO:0007669"/>
    <property type="project" value="TreeGrafter"/>
</dbReference>
<dbReference type="GO" id="GO:0016887">
    <property type="term" value="F:ATP hydrolysis activity"/>
    <property type="evidence" value="ECO:0007669"/>
    <property type="project" value="InterPro"/>
</dbReference>
<feature type="region of interest" description="Disordered" evidence="16">
    <location>
        <begin position="954"/>
        <end position="992"/>
    </location>
</feature>
<dbReference type="GO" id="GO:0043047">
    <property type="term" value="F:single-stranded telomeric DNA binding"/>
    <property type="evidence" value="ECO:0007669"/>
    <property type="project" value="TreeGrafter"/>
</dbReference>
<dbReference type="InterPro" id="IPR004584">
    <property type="entry name" value="Rad50_eukaryotes"/>
</dbReference>
<keyword evidence="6" id="KW-0158">Chromosome</keyword>
<evidence type="ECO:0000256" key="4">
    <source>
        <dbReference type="ARBA" id="ARBA00009439"/>
    </source>
</evidence>
<evidence type="ECO:0000256" key="10">
    <source>
        <dbReference type="ARBA" id="ARBA00022833"/>
    </source>
</evidence>
<keyword evidence="8" id="KW-0227">DNA damage</keyword>
<protein>
    <recommendedName>
        <fullName evidence="5">DNA repair protein RAD50</fullName>
    </recommendedName>
</protein>
<name>A0A9Q8PIQ4_PASFU</name>
<dbReference type="Gene3D" id="1.10.287.1490">
    <property type="match status" value="1"/>
</dbReference>
<feature type="region of interest" description="Disordered" evidence="16">
    <location>
        <begin position="1045"/>
        <end position="1077"/>
    </location>
</feature>
<proteinExistence type="inferred from homology"/>
<feature type="domain" description="Rad50/SbcC-type AAA" evidence="17">
    <location>
        <begin position="6"/>
        <end position="235"/>
    </location>
</feature>
<feature type="coiled-coil region" evidence="15">
    <location>
        <begin position="828"/>
        <end position="883"/>
    </location>
</feature>
<gene>
    <name evidence="18" type="ORF">CLAFUR5_11902</name>
</gene>
<dbReference type="InterPro" id="IPR027417">
    <property type="entry name" value="P-loop_NTPase"/>
</dbReference>